<evidence type="ECO:0000313" key="1">
    <source>
        <dbReference type="EMBL" id="OHX44581.1"/>
    </source>
</evidence>
<gene>
    <name evidence="1" type="ORF">BBV17_25495</name>
</gene>
<sequence>MDLVEIKINICLDTLSMDDYNLITGEIYFSVDNQYFPDEKWDDFIVVILAWWHKAILNLNYSRRNGIVQKFEFMDGPLFIRGTKISEDILEMEFINEKIDYEHILFTCQTSIIKFKKNLIKSTRQLLKELKNRNWQSDDIEELEKMCKILSE</sequence>
<accession>A0ABX3CMX9</accession>
<dbReference type="EMBL" id="MBRJ01000041">
    <property type="protein sequence ID" value="OHX44581.1"/>
    <property type="molecule type" value="Genomic_DNA"/>
</dbReference>
<proteinExistence type="predicted"/>
<comment type="caution">
    <text evidence="1">The sequence shown here is derived from an EMBL/GenBank/DDBJ whole genome shotgun (WGS) entry which is preliminary data.</text>
</comment>
<organism evidence="1 2">
    <name type="scientific">Cytobacillus oceanisediminis</name>
    <dbReference type="NCBI Taxonomy" id="665099"/>
    <lineage>
        <taxon>Bacteria</taxon>
        <taxon>Bacillati</taxon>
        <taxon>Bacillota</taxon>
        <taxon>Bacilli</taxon>
        <taxon>Bacillales</taxon>
        <taxon>Bacillaceae</taxon>
        <taxon>Cytobacillus</taxon>
    </lineage>
</organism>
<name>A0ABX3CMX9_9BACI</name>
<reference evidence="1 2" key="1">
    <citation type="submission" date="2016-07" db="EMBL/GenBank/DDBJ databases">
        <title>Bacillus oceanisediminis whole genome.</title>
        <authorList>
            <person name="Pal Y."/>
            <person name="Verma A."/>
            <person name="Mual P."/>
            <person name="Srinivasan K."/>
        </authorList>
    </citation>
    <scope>NUCLEOTIDE SEQUENCE [LARGE SCALE GENOMIC DNA]</scope>
    <source>
        <strain evidence="1 2">Bhandara28</strain>
    </source>
</reference>
<keyword evidence="2" id="KW-1185">Reference proteome</keyword>
<protein>
    <submittedName>
        <fullName evidence="1">Uncharacterized protein</fullName>
    </submittedName>
</protein>
<evidence type="ECO:0000313" key="2">
    <source>
        <dbReference type="Proteomes" id="UP000180194"/>
    </source>
</evidence>
<dbReference type="Proteomes" id="UP000180194">
    <property type="component" value="Unassembled WGS sequence"/>
</dbReference>
<dbReference type="RefSeq" id="WP_009335548.1">
    <property type="nucleotide sequence ID" value="NZ_JAMAWK010000009.1"/>
</dbReference>